<dbReference type="InterPro" id="IPR020846">
    <property type="entry name" value="MFS_dom"/>
</dbReference>
<dbReference type="Gene3D" id="1.20.1250.20">
    <property type="entry name" value="MFS general substrate transporter like domains"/>
    <property type="match status" value="1"/>
</dbReference>
<keyword evidence="2" id="KW-0813">Transport</keyword>
<dbReference type="PANTHER" id="PTHR23511">
    <property type="entry name" value="SYNAPTIC VESICLE GLYCOPROTEIN 2"/>
    <property type="match status" value="1"/>
</dbReference>
<feature type="transmembrane region" description="Helical" evidence="7">
    <location>
        <begin position="173"/>
        <end position="191"/>
    </location>
</feature>
<evidence type="ECO:0000256" key="2">
    <source>
        <dbReference type="ARBA" id="ARBA00022448"/>
    </source>
</evidence>
<feature type="compositionally biased region" description="Basic residues" evidence="6">
    <location>
        <begin position="37"/>
        <end position="46"/>
    </location>
</feature>
<sequence>MFVQKRRSSTERPTTIASSSTSNPQYNTFKKSSPRNSIKKKSRVSSHKNSPAGSHSMELVPVVDPSSSKNNHHRKMKEQTISTEFFLDEDNPRASSSLGECREDGLMALRTIDDYLRDAADEVTHSHHHPWQYWIIFLSLGVANSSDATEILCLSYILADEKFKQEFLQDKDGGNLAAAVFLGMLVGGLWVGTAGDVYGRRPILLMGCLLNTTAGISAAFTSHLTLLTACRLVAGLGIGATVPPLFTLCSELAPPSQRGFWVAVVASFWMVGSLFVSLVGYLLFTSNPTLFPAWRLFLLMCALPSLMGGILVWSNVPESPRFLALQGHHTRAVQAANSLGVKLRATSHPWTLQEAEVQFSHEHNSTASDRRNHPYWSTALVELYRSTLILYTKDLFWTMIGLQIVWGSLSFGSYGLATWINSLFEQVHLQDIYFNAILFALSNLPGNLLTAYFLDSWGRRSMLTASLLAASASLGVFGYAAGMMDETEPGHDVLIVAAACSFQAFTIAAWNTIDVLTAEVFPTTVRSTAMGLCAGTGRLAAMLAQVVNGALIAQPARLLVTGAISLAVGATVPRCLIPDRTGMVMLDRVSTSESGRRGGAEESQEFLPTDDPDT</sequence>
<comment type="subcellular location">
    <subcellularLocation>
        <location evidence="1">Membrane</location>
        <topology evidence="1">Multi-pass membrane protein</topology>
    </subcellularLocation>
</comment>
<feature type="region of interest" description="Disordered" evidence="6">
    <location>
        <begin position="1"/>
        <end position="75"/>
    </location>
</feature>
<name>A0A7S3P4S4_9STRA</name>
<dbReference type="SUPFAM" id="SSF103473">
    <property type="entry name" value="MFS general substrate transporter"/>
    <property type="match status" value="1"/>
</dbReference>
<evidence type="ECO:0000256" key="6">
    <source>
        <dbReference type="SAM" id="MobiDB-lite"/>
    </source>
</evidence>
<evidence type="ECO:0000256" key="3">
    <source>
        <dbReference type="ARBA" id="ARBA00022692"/>
    </source>
</evidence>
<dbReference type="PANTHER" id="PTHR23511:SF34">
    <property type="entry name" value="SYNAPTIC VESICLE GLYCOPROTEIN 2"/>
    <property type="match status" value="1"/>
</dbReference>
<dbReference type="GO" id="GO:0022857">
    <property type="term" value="F:transmembrane transporter activity"/>
    <property type="evidence" value="ECO:0007669"/>
    <property type="project" value="InterPro"/>
</dbReference>
<dbReference type="InterPro" id="IPR036259">
    <property type="entry name" value="MFS_trans_sf"/>
</dbReference>
<dbReference type="InterPro" id="IPR005829">
    <property type="entry name" value="Sugar_transporter_CS"/>
</dbReference>
<feature type="transmembrane region" description="Helical" evidence="7">
    <location>
        <begin position="461"/>
        <end position="481"/>
    </location>
</feature>
<dbReference type="AlphaFoldDB" id="A0A7S3P4S4"/>
<feature type="transmembrane region" description="Helical" evidence="7">
    <location>
        <begin position="296"/>
        <end position="316"/>
    </location>
</feature>
<dbReference type="CDD" id="cd17316">
    <property type="entry name" value="MFS_SV2_like"/>
    <property type="match status" value="1"/>
</dbReference>
<feature type="transmembrane region" description="Helical" evidence="7">
    <location>
        <begin position="432"/>
        <end position="454"/>
    </location>
</feature>
<feature type="domain" description="Major facilitator superfamily (MFS) profile" evidence="8">
    <location>
        <begin position="136"/>
        <end position="581"/>
    </location>
</feature>
<feature type="transmembrane region" description="Helical" evidence="7">
    <location>
        <begin position="226"/>
        <end position="248"/>
    </location>
</feature>
<evidence type="ECO:0000256" key="5">
    <source>
        <dbReference type="ARBA" id="ARBA00023136"/>
    </source>
</evidence>
<feature type="compositionally biased region" description="Polar residues" evidence="6">
    <location>
        <begin position="11"/>
        <end position="36"/>
    </location>
</feature>
<evidence type="ECO:0000259" key="8">
    <source>
        <dbReference type="PROSITE" id="PS50850"/>
    </source>
</evidence>
<keyword evidence="5 7" id="KW-0472">Membrane</keyword>
<feature type="transmembrane region" description="Helical" evidence="7">
    <location>
        <begin position="395"/>
        <end position="420"/>
    </location>
</feature>
<feature type="region of interest" description="Disordered" evidence="6">
    <location>
        <begin position="589"/>
        <end position="614"/>
    </location>
</feature>
<dbReference type="PROSITE" id="PS50850">
    <property type="entry name" value="MFS"/>
    <property type="match status" value="1"/>
</dbReference>
<dbReference type="EMBL" id="HBIM01012500">
    <property type="protein sequence ID" value="CAE0413000.1"/>
    <property type="molecule type" value="Transcribed_RNA"/>
</dbReference>
<accession>A0A7S3P4S4</accession>
<feature type="compositionally biased region" description="Acidic residues" evidence="6">
    <location>
        <begin position="602"/>
        <end position="614"/>
    </location>
</feature>
<proteinExistence type="predicted"/>
<keyword evidence="4 7" id="KW-1133">Transmembrane helix</keyword>
<dbReference type="PROSITE" id="PS00216">
    <property type="entry name" value="SUGAR_TRANSPORT_1"/>
    <property type="match status" value="1"/>
</dbReference>
<feature type="transmembrane region" description="Helical" evidence="7">
    <location>
        <begin position="493"/>
        <end position="517"/>
    </location>
</feature>
<dbReference type="InterPro" id="IPR005828">
    <property type="entry name" value="MFS_sugar_transport-like"/>
</dbReference>
<evidence type="ECO:0000256" key="4">
    <source>
        <dbReference type="ARBA" id="ARBA00022989"/>
    </source>
</evidence>
<evidence type="ECO:0000313" key="9">
    <source>
        <dbReference type="EMBL" id="CAE0413000.1"/>
    </source>
</evidence>
<dbReference type="PROSITE" id="PS00217">
    <property type="entry name" value="SUGAR_TRANSPORT_2"/>
    <property type="match status" value="1"/>
</dbReference>
<organism evidence="9">
    <name type="scientific">Amphora coffeiformis</name>
    <dbReference type="NCBI Taxonomy" id="265554"/>
    <lineage>
        <taxon>Eukaryota</taxon>
        <taxon>Sar</taxon>
        <taxon>Stramenopiles</taxon>
        <taxon>Ochrophyta</taxon>
        <taxon>Bacillariophyta</taxon>
        <taxon>Bacillariophyceae</taxon>
        <taxon>Bacillariophycidae</taxon>
        <taxon>Thalassiophysales</taxon>
        <taxon>Catenulaceae</taxon>
        <taxon>Amphora</taxon>
    </lineage>
</organism>
<protein>
    <recommendedName>
        <fullName evidence="8">Major facilitator superfamily (MFS) profile domain-containing protein</fullName>
    </recommendedName>
</protein>
<keyword evidence="3 7" id="KW-0812">Transmembrane</keyword>
<evidence type="ECO:0000256" key="1">
    <source>
        <dbReference type="ARBA" id="ARBA00004141"/>
    </source>
</evidence>
<feature type="transmembrane region" description="Helical" evidence="7">
    <location>
        <begin position="260"/>
        <end position="284"/>
    </location>
</feature>
<dbReference type="GO" id="GO:0016020">
    <property type="term" value="C:membrane"/>
    <property type="evidence" value="ECO:0007669"/>
    <property type="project" value="UniProtKB-SubCell"/>
</dbReference>
<reference evidence="9" key="1">
    <citation type="submission" date="2021-01" db="EMBL/GenBank/DDBJ databases">
        <authorList>
            <person name="Corre E."/>
            <person name="Pelletier E."/>
            <person name="Niang G."/>
            <person name="Scheremetjew M."/>
            <person name="Finn R."/>
            <person name="Kale V."/>
            <person name="Holt S."/>
            <person name="Cochrane G."/>
            <person name="Meng A."/>
            <person name="Brown T."/>
            <person name="Cohen L."/>
        </authorList>
    </citation>
    <scope>NUCLEOTIDE SEQUENCE</scope>
    <source>
        <strain evidence="9">CCMP127</strain>
    </source>
</reference>
<dbReference type="Pfam" id="PF00083">
    <property type="entry name" value="Sugar_tr"/>
    <property type="match status" value="1"/>
</dbReference>
<evidence type="ECO:0000256" key="7">
    <source>
        <dbReference type="SAM" id="Phobius"/>
    </source>
</evidence>
<gene>
    <name evidence="9" type="ORF">ACOF00016_LOCUS10258</name>
</gene>